<comment type="caution">
    <text evidence="1">The sequence shown here is derived from an EMBL/GenBank/DDBJ whole genome shotgun (WGS) entry which is preliminary data.</text>
</comment>
<evidence type="ECO:0000313" key="1">
    <source>
        <dbReference type="EMBL" id="MBU5675639.1"/>
    </source>
</evidence>
<dbReference type="Proteomes" id="UP000779508">
    <property type="component" value="Unassembled WGS sequence"/>
</dbReference>
<protein>
    <submittedName>
        <fullName evidence="1">Uncharacterized protein</fullName>
    </submittedName>
</protein>
<name>A0ABS6FZG2_9FIRM</name>
<gene>
    <name evidence="1" type="ORF">KQI88_04350</name>
</gene>
<reference evidence="1 2" key="1">
    <citation type="submission" date="2021-06" db="EMBL/GenBank/DDBJ databases">
        <authorList>
            <person name="Sun Q."/>
            <person name="Li D."/>
        </authorList>
    </citation>
    <scope>NUCLEOTIDE SEQUENCE [LARGE SCALE GENOMIC DNA]</scope>
    <source>
        <strain evidence="1 2">MSJ-5</strain>
    </source>
</reference>
<organism evidence="1 2">
    <name type="scientific">Alkaliphilus flagellatus</name>
    <dbReference type="NCBI Taxonomy" id="2841507"/>
    <lineage>
        <taxon>Bacteria</taxon>
        <taxon>Bacillati</taxon>
        <taxon>Bacillota</taxon>
        <taxon>Clostridia</taxon>
        <taxon>Peptostreptococcales</taxon>
        <taxon>Natronincolaceae</taxon>
        <taxon>Alkaliphilus</taxon>
    </lineage>
</organism>
<sequence length="15" mass="1789">MDRLLDSLDEKDLII</sequence>
<proteinExistence type="predicted"/>
<accession>A0ABS6FZG2</accession>
<evidence type="ECO:0000313" key="2">
    <source>
        <dbReference type="Proteomes" id="UP000779508"/>
    </source>
</evidence>
<dbReference type="EMBL" id="JAHLQK010000001">
    <property type="protein sequence ID" value="MBU5675639.1"/>
    <property type="molecule type" value="Genomic_DNA"/>
</dbReference>
<keyword evidence="2" id="KW-1185">Reference proteome</keyword>